<dbReference type="AlphaFoldDB" id="E6VVW1"/>
<reference evidence="1 2" key="2">
    <citation type="journal article" date="2014" name="Genome Announc.">
        <title>Complete Genome Sequence of the Subsurface, Mesophilic Sulfate-Reducing Bacterium Desulfovibrio aespoeensis Aspo-2.</title>
        <authorList>
            <person name="Pedersen K."/>
            <person name="Bengtsson A."/>
            <person name="Edlund J."/>
            <person name="Rabe L."/>
            <person name="Hazen T."/>
            <person name="Chakraborty R."/>
            <person name="Goodwin L."/>
            <person name="Shapiro N."/>
        </authorList>
    </citation>
    <scope>NUCLEOTIDE SEQUENCE [LARGE SCALE GENOMIC DNA]</scope>
    <source>
        <strain evidence="2">ATCC 700646 / DSM 10631 / Aspo-2</strain>
    </source>
</reference>
<dbReference type="STRING" id="643562.Daes_0286"/>
<protein>
    <submittedName>
        <fullName evidence="1">Uncharacterized protein</fullName>
    </submittedName>
</protein>
<dbReference type="RefSeq" id="WP_013513250.1">
    <property type="nucleotide sequence ID" value="NC_014844.1"/>
</dbReference>
<evidence type="ECO:0000313" key="1">
    <source>
        <dbReference type="EMBL" id="ADU61313.1"/>
    </source>
</evidence>
<accession>E6VVW1</accession>
<keyword evidence="2" id="KW-1185">Reference proteome</keyword>
<dbReference type="eggNOG" id="ENOG5033HZ0">
    <property type="taxonomic scope" value="Bacteria"/>
</dbReference>
<dbReference type="OrthoDB" id="5447835at2"/>
<dbReference type="HOGENOM" id="CLU_070765_0_0_7"/>
<name>E6VVW1_PSEA9</name>
<evidence type="ECO:0000313" key="2">
    <source>
        <dbReference type="Proteomes" id="UP000002191"/>
    </source>
</evidence>
<dbReference type="EMBL" id="CP002431">
    <property type="protein sequence ID" value="ADU61313.1"/>
    <property type="molecule type" value="Genomic_DNA"/>
</dbReference>
<gene>
    <name evidence="1" type="ordered locus">Daes_0286</name>
</gene>
<dbReference type="KEGG" id="das:Daes_0286"/>
<organism evidence="1 2">
    <name type="scientific">Pseudodesulfovibrio aespoeensis (strain ATCC 700646 / DSM 10631 / Aspo-2)</name>
    <name type="common">Desulfovibrio aespoeensis</name>
    <dbReference type="NCBI Taxonomy" id="643562"/>
    <lineage>
        <taxon>Bacteria</taxon>
        <taxon>Pseudomonadati</taxon>
        <taxon>Thermodesulfobacteriota</taxon>
        <taxon>Desulfovibrionia</taxon>
        <taxon>Desulfovibrionales</taxon>
        <taxon>Desulfovibrionaceae</taxon>
    </lineage>
</organism>
<sequence>MSKAWIQAKHPEFVRDLFKFFCQACELLEHQMASFDADGTVEFEVLRDIVGTEMDKGLLWRMKDTAHHVFRNDPHVHLGGRFLDWAIGYIFHETVKLKEDAYQKQNYAPWFHTLIKGDPDSSGAEREIAEQLFQILSQTEESMFREIARIRFIMAKCRQLLPSYLHRYSDNVLLARYIFSQNGLVMAVFKDEYDALIRTIYGEETERMYVLASQSLRLGGWMDEAAQAVEKARQQNPTSKIVLQEKKIIDNWSDGMQA</sequence>
<dbReference type="Proteomes" id="UP000002191">
    <property type="component" value="Chromosome"/>
</dbReference>
<reference evidence="2" key="1">
    <citation type="submission" date="2010-12" db="EMBL/GenBank/DDBJ databases">
        <title>Complete sequence of Desulfovibrio aespoeensis Aspo-2.</title>
        <authorList>
            <consortium name="US DOE Joint Genome Institute"/>
            <person name="Lucas S."/>
            <person name="Copeland A."/>
            <person name="Lapidus A."/>
            <person name="Cheng J.-F."/>
            <person name="Goodwin L."/>
            <person name="Pitluck S."/>
            <person name="Chertkov O."/>
            <person name="Misra M."/>
            <person name="Detter J.C."/>
            <person name="Han C."/>
            <person name="Tapia R."/>
            <person name="Land M."/>
            <person name="Hauser L."/>
            <person name="Kyrpides N."/>
            <person name="Ivanova N."/>
            <person name="Ovchinnikova G."/>
            <person name="Pedersen K."/>
            <person name="Jagevall S."/>
            <person name="Hazen T."/>
            <person name="Woyke T."/>
        </authorList>
    </citation>
    <scope>NUCLEOTIDE SEQUENCE [LARGE SCALE GENOMIC DNA]</scope>
    <source>
        <strain evidence="2">ATCC 700646 / DSM 10631 / Aspo-2</strain>
    </source>
</reference>
<proteinExistence type="predicted"/>